<dbReference type="PATRIC" id="fig|1121448.10.peg.2074"/>
<dbReference type="GO" id="GO:0006508">
    <property type="term" value="P:proteolysis"/>
    <property type="evidence" value="ECO:0007669"/>
    <property type="project" value="UniProtKB-KW"/>
</dbReference>
<accession>T2GD84</accession>
<reference evidence="8" key="2">
    <citation type="submission" date="2013-07" db="EMBL/GenBank/DDBJ databases">
        <authorList>
            <person name="Morais-Silva F.O."/>
            <person name="Rezende A.M."/>
            <person name="Pimentel C."/>
            <person name="Resende D.M."/>
            <person name="Santos C.I."/>
            <person name="Clemente C."/>
            <person name="de Oliveira L.M."/>
            <person name="da Silva S.M."/>
            <person name="Costa D.A."/>
            <person name="Varela-Raposo A."/>
            <person name="Horacio E.C.A."/>
            <person name="Matos M."/>
            <person name="Flores O."/>
            <person name="Ruiz J.C."/>
            <person name="Rodrigues-Pousada C."/>
        </authorList>
    </citation>
    <scope>NUCLEOTIDE SEQUENCE [LARGE SCALE GENOMIC DNA]</scope>
    <source>
        <strain evidence="8">ATCC 19364 / DSM 1382 / NCIMB 9332 / VKM B-1759</strain>
    </source>
</reference>
<evidence type="ECO:0000256" key="1">
    <source>
        <dbReference type="ARBA" id="ARBA00007074"/>
    </source>
</evidence>
<dbReference type="GO" id="GO:0008234">
    <property type="term" value="F:cysteine-type peptidase activity"/>
    <property type="evidence" value="ECO:0007669"/>
    <property type="project" value="UniProtKB-KW"/>
</dbReference>
<evidence type="ECO:0000259" key="6">
    <source>
        <dbReference type="PROSITE" id="PS51935"/>
    </source>
</evidence>
<dbReference type="InterPro" id="IPR051202">
    <property type="entry name" value="Peptidase_C40"/>
</dbReference>
<dbReference type="Proteomes" id="UP000016587">
    <property type="component" value="Chromosome"/>
</dbReference>
<dbReference type="InterPro" id="IPR038765">
    <property type="entry name" value="Papain-like_cys_pep_sf"/>
</dbReference>
<evidence type="ECO:0000256" key="3">
    <source>
        <dbReference type="ARBA" id="ARBA00022801"/>
    </source>
</evidence>
<keyword evidence="8" id="KW-1185">Reference proteome</keyword>
<dbReference type="AlphaFoldDB" id="T2GD84"/>
<dbReference type="PROSITE" id="PS51257">
    <property type="entry name" value="PROKAR_LIPOPROTEIN"/>
    <property type="match status" value="1"/>
</dbReference>
<dbReference type="SUPFAM" id="SSF54001">
    <property type="entry name" value="Cysteine proteinases"/>
    <property type="match status" value="1"/>
</dbReference>
<dbReference type="PROSITE" id="PS51935">
    <property type="entry name" value="NLPC_P60"/>
    <property type="match status" value="1"/>
</dbReference>
<keyword evidence="3" id="KW-0378">Hydrolase</keyword>
<sequence length="204" mass="22209">MRRKSLFLPRRCRQFAILASLLLATLLSGCSMMQSSSDLSLGASGKACPPLGPDGAQKVDGVCPPLPKEFLPKIMALSTPHFGTRYKYGGTGPGGFDCSGFTAYVYKQFGIKLPRGSYNQLPLGKPVAKGDLRPGDLLFFKISRRAVVTHVGIYIGNDQMVHASIQKGVTIDRVFGDNYYNRHYYGARRLPQVEAMALTASATK</sequence>
<feature type="signal peptide" evidence="5">
    <location>
        <begin position="1"/>
        <end position="33"/>
    </location>
</feature>
<protein>
    <submittedName>
        <fullName evidence="7">Putative NLP/P60 protein</fullName>
    </submittedName>
</protein>
<reference evidence="7 8" key="1">
    <citation type="journal article" date="2013" name="J. Bacteriol.">
        <title>Roles of HynAB and Ech, the only two hydrogenases found in the model sulfate reducer Desulfovibrio gigas.</title>
        <authorList>
            <person name="Morais-Silva F.O."/>
            <person name="Santos C.I."/>
            <person name="Rodrigues R."/>
            <person name="Pereira I.A."/>
            <person name="Rodrigues-Pousada C."/>
        </authorList>
    </citation>
    <scope>NUCLEOTIDE SEQUENCE [LARGE SCALE GENOMIC DNA]</scope>
    <source>
        <strain evidence="8">ATCC 19364 / DSM 1382 / NCIMB 9332 / VKM B-1759</strain>
    </source>
</reference>
<dbReference type="Pfam" id="PF00877">
    <property type="entry name" value="NLPC_P60"/>
    <property type="match status" value="1"/>
</dbReference>
<keyword evidence="2" id="KW-0645">Protease</keyword>
<proteinExistence type="inferred from homology"/>
<name>T2GD84_MEGG1</name>
<dbReference type="STRING" id="1121448.DGI_2118"/>
<dbReference type="InterPro" id="IPR000064">
    <property type="entry name" value="NLP_P60_dom"/>
</dbReference>
<organism evidence="7 8">
    <name type="scientific">Megalodesulfovibrio gigas (strain ATCC 19364 / DSM 1382 / NCIMB 9332 / VKM B-1759)</name>
    <name type="common">Desulfovibrio gigas</name>
    <dbReference type="NCBI Taxonomy" id="1121448"/>
    <lineage>
        <taxon>Bacteria</taxon>
        <taxon>Pseudomonadati</taxon>
        <taxon>Thermodesulfobacteriota</taxon>
        <taxon>Desulfovibrionia</taxon>
        <taxon>Desulfovibrionales</taxon>
        <taxon>Desulfovibrionaceae</taxon>
        <taxon>Megalodesulfovibrio</taxon>
    </lineage>
</organism>
<gene>
    <name evidence="7" type="ORF">DGI_2118</name>
</gene>
<comment type="similarity">
    <text evidence="1">Belongs to the peptidase C40 family.</text>
</comment>
<keyword evidence="4" id="KW-0788">Thiol protease</keyword>
<evidence type="ECO:0000256" key="2">
    <source>
        <dbReference type="ARBA" id="ARBA00022670"/>
    </source>
</evidence>
<dbReference type="MEROPS" id="C40.006"/>
<evidence type="ECO:0000313" key="7">
    <source>
        <dbReference type="EMBL" id="AGW13882.1"/>
    </source>
</evidence>
<keyword evidence="5" id="KW-0732">Signal</keyword>
<dbReference type="KEGG" id="dgg:DGI_2118"/>
<evidence type="ECO:0000313" key="8">
    <source>
        <dbReference type="Proteomes" id="UP000016587"/>
    </source>
</evidence>
<dbReference type="PANTHER" id="PTHR47053:SF1">
    <property type="entry name" value="MUREIN DD-ENDOPEPTIDASE MEPH-RELATED"/>
    <property type="match status" value="1"/>
</dbReference>
<evidence type="ECO:0000256" key="4">
    <source>
        <dbReference type="ARBA" id="ARBA00022807"/>
    </source>
</evidence>
<evidence type="ECO:0000256" key="5">
    <source>
        <dbReference type="SAM" id="SignalP"/>
    </source>
</evidence>
<feature type="chain" id="PRO_5004599818" evidence="5">
    <location>
        <begin position="34"/>
        <end position="204"/>
    </location>
</feature>
<feature type="domain" description="NlpC/P60" evidence="6">
    <location>
        <begin position="68"/>
        <end position="191"/>
    </location>
</feature>
<dbReference type="HOGENOM" id="CLU_016043_9_1_7"/>
<dbReference type="PANTHER" id="PTHR47053">
    <property type="entry name" value="MUREIN DD-ENDOPEPTIDASE MEPH-RELATED"/>
    <property type="match status" value="1"/>
</dbReference>
<dbReference type="eggNOG" id="COG0791">
    <property type="taxonomic scope" value="Bacteria"/>
</dbReference>
<dbReference type="EMBL" id="CP006585">
    <property type="protein sequence ID" value="AGW13882.1"/>
    <property type="molecule type" value="Genomic_DNA"/>
</dbReference>
<dbReference type="Gene3D" id="3.90.1720.10">
    <property type="entry name" value="endopeptidase domain like (from Nostoc punctiforme)"/>
    <property type="match status" value="1"/>
</dbReference>